<feature type="transmembrane region" description="Helical" evidence="6">
    <location>
        <begin position="7"/>
        <end position="28"/>
    </location>
</feature>
<dbReference type="GO" id="GO:0005886">
    <property type="term" value="C:plasma membrane"/>
    <property type="evidence" value="ECO:0007669"/>
    <property type="project" value="UniProtKB-SubCell"/>
</dbReference>
<feature type="transmembrane region" description="Helical" evidence="6">
    <location>
        <begin position="104"/>
        <end position="125"/>
    </location>
</feature>
<dbReference type="PANTHER" id="PTHR43759">
    <property type="entry name" value="TREHALOSE TRANSPORT SYSTEM PERMEASE PROTEIN SUGA"/>
    <property type="match status" value="1"/>
</dbReference>
<feature type="transmembrane region" description="Helical" evidence="6">
    <location>
        <begin position="70"/>
        <end position="92"/>
    </location>
</feature>
<evidence type="ECO:0000256" key="2">
    <source>
        <dbReference type="ARBA" id="ARBA00022448"/>
    </source>
</evidence>
<organism evidence="8 9">
    <name type="scientific">Radiobacillus deserti</name>
    <dbReference type="NCBI Taxonomy" id="2594883"/>
    <lineage>
        <taxon>Bacteria</taxon>
        <taxon>Bacillati</taxon>
        <taxon>Bacillota</taxon>
        <taxon>Bacilli</taxon>
        <taxon>Bacillales</taxon>
        <taxon>Bacillaceae</taxon>
        <taxon>Radiobacillus</taxon>
    </lineage>
</organism>
<keyword evidence="5 6" id="KW-0472">Membrane</keyword>
<sequence length="293" mass="33600">MLQNKTIFLKLLPAISITILLFVGGFLIGVAQSLGYFPAANQFHFSFLYYKQLFRSEDFWSSLGLSLRTAFLSSIFAGGLGMISSVGFFFMVKNRNRSQQFWEKMFQIPMVVPPLVTAFIIILLLERSGWLSRLLEAFGWLSQINQFPILVNDSFGWGIIFAYTWKEAAFVALMIFPILSRIPKDWLDVSRILGGNRWSFFRTVMFPLLMPAWLSAVFIVFAFTFTAFEVPFLLGVTYPKTLSVLSYNLFTSGGLDARPEALAINVILVWIIAIIGIIMYWFRRRWYLGEGGW</sequence>
<comment type="subcellular location">
    <subcellularLocation>
        <location evidence="6">Cell membrane</location>
        <topology evidence="6">Multi-pass membrane protein</topology>
    </subcellularLocation>
    <subcellularLocation>
        <location evidence="1">Membrane</location>
        <topology evidence="1">Multi-pass membrane protein</topology>
    </subcellularLocation>
</comment>
<evidence type="ECO:0000256" key="5">
    <source>
        <dbReference type="ARBA" id="ARBA00023136"/>
    </source>
</evidence>
<evidence type="ECO:0000313" key="9">
    <source>
        <dbReference type="Proteomes" id="UP000315215"/>
    </source>
</evidence>
<dbReference type="InterPro" id="IPR000515">
    <property type="entry name" value="MetI-like"/>
</dbReference>
<evidence type="ECO:0000256" key="3">
    <source>
        <dbReference type="ARBA" id="ARBA00022692"/>
    </source>
</evidence>
<keyword evidence="2 6" id="KW-0813">Transport</keyword>
<dbReference type="InterPro" id="IPR035906">
    <property type="entry name" value="MetI-like_sf"/>
</dbReference>
<protein>
    <submittedName>
        <fullName evidence="8">ABC transporter permease subunit</fullName>
    </submittedName>
</protein>
<evidence type="ECO:0000256" key="4">
    <source>
        <dbReference type="ARBA" id="ARBA00022989"/>
    </source>
</evidence>
<keyword evidence="4 6" id="KW-1133">Transmembrane helix</keyword>
<dbReference type="RefSeq" id="WP_143895795.1">
    <property type="nucleotide sequence ID" value="NZ_CP041666.1"/>
</dbReference>
<dbReference type="EMBL" id="CP041666">
    <property type="protein sequence ID" value="QDP41344.1"/>
    <property type="molecule type" value="Genomic_DNA"/>
</dbReference>
<dbReference type="PROSITE" id="PS50928">
    <property type="entry name" value="ABC_TM1"/>
    <property type="match status" value="1"/>
</dbReference>
<keyword evidence="3 6" id="KW-0812">Transmembrane</keyword>
<proteinExistence type="inferred from homology"/>
<reference evidence="8 9" key="1">
    <citation type="submission" date="2019-07" db="EMBL/GenBank/DDBJ databases">
        <authorList>
            <person name="Li J."/>
        </authorList>
    </citation>
    <scope>NUCLEOTIDE SEQUENCE [LARGE SCALE GENOMIC DNA]</scope>
    <source>
        <strain evidence="8 9">TKL69</strain>
    </source>
</reference>
<feature type="transmembrane region" description="Helical" evidence="6">
    <location>
        <begin position="200"/>
        <end position="224"/>
    </location>
</feature>
<keyword evidence="9" id="KW-1185">Reference proteome</keyword>
<evidence type="ECO:0000259" key="7">
    <source>
        <dbReference type="PROSITE" id="PS50928"/>
    </source>
</evidence>
<dbReference type="Gene3D" id="1.10.3720.10">
    <property type="entry name" value="MetI-like"/>
    <property type="match status" value="1"/>
</dbReference>
<evidence type="ECO:0000256" key="1">
    <source>
        <dbReference type="ARBA" id="ARBA00004141"/>
    </source>
</evidence>
<dbReference type="Proteomes" id="UP000315215">
    <property type="component" value="Chromosome"/>
</dbReference>
<dbReference type="SUPFAM" id="SSF161098">
    <property type="entry name" value="MetI-like"/>
    <property type="match status" value="1"/>
</dbReference>
<feature type="transmembrane region" description="Helical" evidence="6">
    <location>
        <begin position="155"/>
        <end position="179"/>
    </location>
</feature>
<dbReference type="Pfam" id="PF00528">
    <property type="entry name" value="BPD_transp_1"/>
    <property type="match status" value="1"/>
</dbReference>
<comment type="similarity">
    <text evidence="6">Belongs to the binding-protein-dependent transport system permease family.</text>
</comment>
<dbReference type="GO" id="GO:0055085">
    <property type="term" value="P:transmembrane transport"/>
    <property type="evidence" value="ECO:0007669"/>
    <property type="project" value="InterPro"/>
</dbReference>
<dbReference type="OrthoDB" id="9785836at2"/>
<gene>
    <name evidence="8" type="ORF">FN924_14825</name>
</gene>
<dbReference type="KEGG" id="aqt:FN924_14825"/>
<dbReference type="AlphaFoldDB" id="A0A516KIW7"/>
<feature type="transmembrane region" description="Helical" evidence="6">
    <location>
        <begin position="262"/>
        <end position="282"/>
    </location>
</feature>
<feature type="domain" description="ABC transmembrane type-1" evidence="7">
    <location>
        <begin position="59"/>
        <end position="279"/>
    </location>
</feature>
<name>A0A516KIW7_9BACI</name>
<dbReference type="PANTHER" id="PTHR43759:SF1">
    <property type="entry name" value="GLUCOSE IMPORT SYSTEM PERMEASE PROTEIN GLCT"/>
    <property type="match status" value="1"/>
</dbReference>
<evidence type="ECO:0000256" key="6">
    <source>
        <dbReference type="RuleBase" id="RU363032"/>
    </source>
</evidence>
<dbReference type="CDD" id="cd06261">
    <property type="entry name" value="TM_PBP2"/>
    <property type="match status" value="1"/>
</dbReference>
<evidence type="ECO:0000313" key="8">
    <source>
        <dbReference type="EMBL" id="QDP41344.1"/>
    </source>
</evidence>
<dbReference type="InterPro" id="IPR052730">
    <property type="entry name" value="Sugar_ABC_transporter"/>
</dbReference>
<accession>A0A516KIW7</accession>